<feature type="non-terminal residue" evidence="1">
    <location>
        <position position="306"/>
    </location>
</feature>
<dbReference type="EC" id="2.4.1.258" evidence="1"/>
<name>A0ACC1JGV2_9FUNG</name>
<protein>
    <submittedName>
        <fullName evidence="1">Dolichyl-P-Man:Man(5)GlcNAc(2)-PP-dolichol alpha-1,3-mannosyltransferase</fullName>
        <ecNumber evidence="1">2.4.1.258</ecNumber>
    </submittedName>
</protein>
<proteinExistence type="predicted"/>
<dbReference type="EMBL" id="JANBPW010000100">
    <property type="protein sequence ID" value="KAJ1950888.1"/>
    <property type="molecule type" value="Genomic_DNA"/>
</dbReference>
<sequence length="306" mass="34580">MSPALRRAHALLHDALMTPRYTTAICVLLILFELVMNLAIIHRVPYTEIDWTAYMQEVQGVISGEFNYMNLKGDTGPLVYPAGFVWIYGLLWKATNGGQGIRTAQLVFACLYMANLCVVLAIYRRIRGFPPVLLILLVVSKRVHSIFVLRLFNDPVAMLFAYICVLCLGSTHYRQRQWKQVWSALALSAGISVKMNVLLFAPGVLYMWWRIGGIRLVAVQATVVAVTQAIVAVPFLATYPTEYVARAFEFGRQFAFQWTVNWRFLGEDLFLSPMWAAMLLVVHLALLTVFAVAVWPRLAAQSFVKV</sequence>
<reference evidence="1" key="1">
    <citation type="submission" date="2022-07" db="EMBL/GenBank/DDBJ databases">
        <title>Phylogenomic reconstructions and comparative analyses of Kickxellomycotina fungi.</title>
        <authorList>
            <person name="Reynolds N.K."/>
            <person name="Stajich J.E."/>
            <person name="Barry K."/>
            <person name="Grigoriev I.V."/>
            <person name="Crous P."/>
            <person name="Smith M.E."/>
        </authorList>
    </citation>
    <scope>NUCLEOTIDE SEQUENCE</scope>
    <source>
        <strain evidence="1">NRRL 5244</strain>
    </source>
</reference>
<keyword evidence="1" id="KW-0328">Glycosyltransferase</keyword>
<keyword evidence="2" id="KW-1185">Reference proteome</keyword>
<comment type="caution">
    <text evidence="1">The sequence shown here is derived from an EMBL/GenBank/DDBJ whole genome shotgun (WGS) entry which is preliminary data.</text>
</comment>
<evidence type="ECO:0000313" key="2">
    <source>
        <dbReference type="Proteomes" id="UP001150603"/>
    </source>
</evidence>
<keyword evidence="1" id="KW-0808">Transferase</keyword>
<dbReference type="Proteomes" id="UP001150603">
    <property type="component" value="Unassembled WGS sequence"/>
</dbReference>
<gene>
    <name evidence="1" type="primary">ALG3</name>
    <name evidence="1" type="ORF">FBU59_000468</name>
</gene>
<evidence type="ECO:0000313" key="1">
    <source>
        <dbReference type="EMBL" id="KAJ1950888.1"/>
    </source>
</evidence>
<accession>A0ACC1JGV2</accession>
<organism evidence="1 2">
    <name type="scientific">Linderina macrospora</name>
    <dbReference type="NCBI Taxonomy" id="4868"/>
    <lineage>
        <taxon>Eukaryota</taxon>
        <taxon>Fungi</taxon>
        <taxon>Fungi incertae sedis</taxon>
        <taxon>Zoopagomycota</taxon>
        <taxon>Kickxellomycotina</taxon>
        <taxon>Kickxellomycetes</taxon>
        <taxon>Kickxellales</taxon>
        <taxon>Kickxellaceae</taxon>
        <taxon>Linderina</taxon>
    </lineage>
</organism>